<evidence type="ECO:0000256" key="2">
    <source>
        <dbReference type="SAM" id="Phobius"/>
    </source>
</evidence>
<name>A0A0L0FM58_9EUKA</name>
<proteinExistence type="predicted"/>
<organism evidence="3 4">
    <name type="scientific">Sphaeroforma arctica JP610</name>
    <dbReference type="NCBI Taxonomy" id="667725"/>
    <lineage>
        <taxon>Eukaryota</taxon>
        <taxon>Ichthyosporea</taxon>
        <taxon>Ichthyophonida</taxon>
        <taxon>Sphaeroforma</taxon>
    </lineage>
</organism>
<dbReference type="EMBL" id="KQ242614">
    <property type="protein sequence ID" value="KNC77862.1"/>
    <property type="molecule type" value="Genomic_DNA"/>
</dbReference>
<reference evidence="3 4" key="1">
    <citation type="submission" date="2011-02" db="EMBL/GenBank/DDBJ databases">
        <title>The Genome Sequence of Sphaeroforma arctica JP610.</title>
        <authorList>
            <consortium name="The Broad Institute Genome Sequencing Platform"/>
            <person name="Russ C."/>
            <person name="Cuomo C."/>
            <person name="Young S.K."/>
            <person name="Zeng Q."/>
            <person name="Gargeya S."/>
            <person name="Alvarado L."/>
            <person name="Berlin A."/>
            <person name="Chapman S.B."/>
            <person name="Chen Z."/>
            <person name="Freedman E."/>
            <person name="Gellesch M."/>
            <person name="Goldberg J."/>
            <person name="Griggs A."/>
            <person name="Gujja S."/>
            <person name="Heilman E."/>
            <person name="Heiman D."/>
            <person name="Howarth C."/>
            <person name="Mehta T."/>
            <person name="Neiman D."/>
            <person name="Pearson M."/>
            <person name="Roberts A."/>
            <person name="Saif S."/>
            <person name="Shea T."/>
            <person name="Shenoy N."/>
            <person name="Sisk P."/>
            <person name="Stolte C."/>
            <person name="Sykes S."/>
            <person name="White J."/>
            <person name="Yandava C."/>
            <person name="Burger G."/>
            <person name="Gray M.W."/>
            <person name="Holland P.W.H."/>
            <person name="King N."/>
            <person name="Lang F.B.F."/>
            <person name="Roger A.J."/>
            <person name="Ruiz-Trillo I."/>
            <person name="Haas B."/>
            <person name="Nusbaum C."/>
            <person name="Birren B."/>
        </authorList>
    </citation>
    <scope>NUCLEOTIDE SEQUENCE [LARGE SCALE GENOMIC DNA]</scope>
    <source>
        <strain evidence="3 4">JP610</strain>
    </source>
</reference>
<dbReference type="PANTHER" id="PTHR31061:SF24">
    <property type="entry name" value="LD22376P"/>
    <property type="match status" value="1"/>
</dbReference>
<sequence>MVFVDDLAERYPHITHAPWNGLTLADLVMPCFLFMVGCSMAFSLKQYIYTDAQMHGPTLAKYNTYSYWRNYALRIDGTKHALYRAFKLFGLGLILQGGEEFSDNSYYYGWNLRTLRWCGILNRIAFAYLVAVLLELWLPYTDPSALRSRASSVVSRAPSSNYRTTPANENAPLLDHGASDNGAGEERKFGRLKIAANQMRGSLGRHLAVFRMGVWQWVGAVVAVCVHLLLTYLTWVPTWESHYRWDATGALEFLDGSRDAPTVTIECDVRGSTLSPECSAQGFYDRLLFGQDHLHNWRSVGKPMSHYIWRSVEGSLSSIACIATVLIGLHYGKVVTANKLHSADGLTNKYV</sequence>
<feature type="transmembrane region" description="Helical" evidence="2">
    <location>
        <begin position="120"/>
        <end position="140"/>
    </location>
</feature>
<dbReference type="eggNOG" id="KOG4683">
    <property type="taxonomic scope" value="Eukaryota"/>
</dbReference>
<evidence type="ECO:0000313" key="4">
    <source>
        <dbReference type="Proteomes" id="UP000054560"/>
    </source>
</evidence>
<evidence type="ECO:0000313" key="3">
    <source>
        <dbReference type="EMBL" id="KNC77862.1"/>
    </source>
</evidence>
<accession>A0A0L0FM58</accession>
<dbReference type="RefSeq" id="XP_014151764.1">
    <property type="nucleotide sequence ID" value="XM_014296289.1"/>
</dbReference>
<keyword evidence="2" id="KW-0472">Membrane</keyword>
<feature type="region of interest" description="Disordered" evidence="1">
    <location>
        <begin position="159"/>
        <end position="179"/>
    </location>
</feature>
<dbReference type="STRING" id="667725.A0A0L0FM58"/>
<feature type="transmembrane region" description="Helical" evidence="2">
    <location>
        <begin position="27"/>
        <end position="44"/>
    </location>
</feature>
<dbReference type="OrthoDB" id="2149840at2759"/>
<feature type="transmembrane region" description="Helical" evidence="2">
    <location>
        <begin position="214"/>
        <end position="235"/>
    </location>
</feature>
<dbReference type="PANTHER" id="PTHR31061">
    <property type="entry name" value="LD22376P"/>
    <property type="match status" value="1"/>
</dbReference>
<dbReference type="Proteomes" id="UP000054560">
    <property type="component" value="Unassembled WGS sequence"/>
</dbReference>
<protein>
    <submittedName>
        <fullName evidence="3">Uncharacterized protein</fullName>
    </submittedName>
</protein>
<keyword evidence="2" id="KW-1133">Transmembrane helix</keyword>
<keyword evidence="4" id="KW-1185">Reference proteome</keyword>
<keyword evidence="2" id="KW-0812">Transmembrane</keyword>
<dbReference type="AlphaFoldDB" id="A0A0L0FM58"/>
<gene>
    <name evidence="3" type="ORF">SARC_09693</name>
</gene>
<dbReference type="GeneID" id="25910197"/>
<evidence type="ECO:0000256" key="1">
    <source>
        <dbReference type="SAM" id="MobiDB-lite"/>
    </source>
</evidence>